<dbReference type="PANTHER" id="PTHR46142:SF3">
    <property type="entry name" value="F18B13.24 PROTEIN"/>
    <property type="match status" value="1"/>
</dbReference>
<sequence length="122" mass="14203">MIKIKELNHVALHVKDVEKSVAFYKDILELRPLPRPAFDFDGAWFQLGDEQELHLIEGRSQEVVSNYKGNHFALRVEDINAVEDLFLKKGLKYLPKKTRPDGAWQIFLQDPDGHFIEFTEIP</sequence>
<dbReference type="PANTHER" id="PTHR46142">
    <property type="match status" value="1"/>
</dbReference>
<dbReference type="RefSeq" id="WP_346754461.1">
    <property type="nucleotide sequence ID" value="NZ_JAUJEA010000011.1"/>
</dbReference>
<dbReference type="Pfam" id="PF00903">
    <property type="entry name" value="Glyoxalase"/>
    <property type="match status" value="1"/>
</dbReference>
<gene>
    <name evidence="2" type="ORF">QQ008_23800</name>
</gene>
<evidence type="ECO:0000313" key="2">
    <source>
        <dbReference type="EMBL" id="MDN5204438.1"/>
    </source>
</evidence>
<dbReference type="InterPro" id="IPR029068">
    <property type="entry name" value="Glyas_Bleomycin-R_OHBP_Dase"/>
</dbReference>
<dbReference type="Gene3D" id="3.10.180.10">
    <property type="entry name" value="2,3-Dihydroxybiphenyl 1,2-Dioxygenase, domain 1"/>
    <property type="match status" value="1"/>
</dbReference>
<evidence type="ECO:0000259" key="1">
    <source>
        <dbReference type="PROSITE" id="PS51819"/>
    </source>
</evidence>
<evidence type="ECO:0000313" key="3">
    <source>
        <dbReference type="Proteomes" id="UP001172082"/>
    </source>
</evidence>
<dbReference type="InterPro" id="IPR004360">
    <property type="entry name" value="Glyas_Fos-R_dOase_dom"/>
</dbReference>
<dbReference type="InterPro" id="IPR037523">
    <property type="entry name" value="VOC_core"/>
</dbReference>
<keyword evidence="3" id="KW-1185">Reference proteome</keyword>
<dbReference type="EMBL" id="JAUJEA010000011">
    <property type="protein sequence ID" value="MDN5204438.1"/>
    <property type="molecule type" value="Genomic_DNA"/>
</dbReference>
<accession>A0ABT8KXV5</accession>
<organism evidence="2 3">
    <name type="scientific">Splendidivirga corallicola</name>
    <dbReference type="NCBI Taxonomy" id="3051826"/>
    <lineage>
        <taxon>Bacteria</taxon>
        <taxon>Pseudomonadati</taxon>
        <taxon>Bacteroidota</taxon>
        <taxon>Cytophagia</taxon>
        <taxon>Cytophagales</taxon>
        <taxon>Splendidivirgaceae</taxon>
        <taxon>Splendidivirga</taxon>
    </lineage>
</organism>
<dbReference type="PROSITE" id="PS51819">
    <property type="entry name" value="VOC"/>
    <property type="match status" value="1"/>
</dbReference>
<protein>
    <submittedName>
        <fullName evidence="2">VOC family protein</fullName>
    </submittedName>
</protein>
<reference evidence="2" key="1">
    <citation type="submission" date="2023-06" db="EMBL/GenBank/DDBJ databases">
        <title>Genomic of Parafulvivirga corallium.</title>
        <authorList>
            <person name="Wang G."/>
        </authorList>
    </citation>
    <scope>NUCLEOTIDE SEQUENCE</scope>
    <source>
        <strain evidence="2">BMA10</strain>
    </source>
</reference>
<feature type="domain" description="VOC" evidence="1">
    <location>
        <begin position="6"/>
        <end position="121"/>
    </location>
</feature>
<dbReference type="Proteomes" id="UP001172082">
    <property type="component" value="Unassembled WGS sequence"/>
</dbReference>
<proteinExistence type="predicted"/>
<name>A0ABT8KXV5_9BACT</name>
<comment type="caution">
    <text evidence="2">The sequence shown here is derived from an EMBL/GenBank/DDBJ whole genome shotgun (WGS) entry which is preliminary data.</text>
</comment>
<dbReference type="SUPFAM" id="SSF54593">
    <property type="entry name" value="Glyoxalase/Bleomycin resistance protein/Dihydroxybiphenyl dioxygenase"/>
    <property type="match status" value="1"/>
</dbReference>